<feature type="compositionally biased region" description="Polar residues" evidence="1">
    <location>
        <begin position="1"/>
        <end position="24"/>
    </location>
</feature>
<keyword evidence="3" id="KW-1185">Reference proteome</keyword>
<name>A0A5A7R4Z4_STRAF</name>
<evidence type="ECO:0000256" key="1">
    <source>
        <dbReference type="SAM" id="MobiDB-lite"/>
    </source>
</evidence>
<evidence type="ECO:0000313" key="3">
    <source>
        <dbReference type="Proteomes" id="UP000325081"/>
    </source>
</evidence>
<protein>
    <submittedName>
        <fullName evidence="2">Major facilitator superfamily protein</fullName>
    </submittedName>
</protein>
<gene>
    <name evidence="2" type="ORF">STAS_28797</name>
</gene>
<feature type="region of interest" description="Disordered" evidence="1">
    <location>
        <begin position="1"/>
        <end position="33"/>
    </location>
</feature>
<accession>A0A5A7R4Z4</accession>
<comment type="caution">
    <text evidence="2">The sequence shown here is derived from an EMBL/GenBank/DDBJ whole genome shotgun (WGS) entry which is preliminary data.</text>
</comment>
<proteinExistence type="predicted"/>
<organism evidence="2 3">
    <name type="scientific">Striga asiatica</name>
    <name type="common">Asiatic witchweed</name>
    <name type="synonym">Buchnera asiatica</name>
    <dbReference type="NCBI Taxonomy" id="4170"/>
    <lineage>
        <taxon>Eukaryota</taxon>
        <taxon>Viridiplantae</taxon>
        <taxon>Streptophyta</taxon>
        <taxon>Embryophyta</taxon>
        <taxon>Tracheophyta</taxon>
        <taxon>Spermatophyta</taxon>
        <taxon>Magnoliopsida</taxon>
        <taxon>eudicotyledons</taxon>
        <taxon>Gunneridae</taxon>
        <taxon>Pentapetalae</taxon>
        <taxon>asterids</taxon>
        <taxon>lamiids</taxon>
        <taxon>Lamiales</taxon>
        <taxon>Orobanchaceae</taxon>
        <taxon>Buchnereae</taxon>
        <taxon>Striga</taxon>
    </lineage>
</organism>
<dbReference type="EMBL" id="BKCP01009626">
    <property type="protein sequence ID" value="GER51424.1"/>
    <property type="molecule type" value="Genomic_DNA"/>
</dbReference>
<dbReference type="AlphaFoldDB" id="A0A5A7R4Z4"/>
<reference evidence="3" key="1">
    <citation type="journal article" date="2019" name="Curr. Biol.">
        <title>Genome Sequence of Striga asiatica Provides Insight into the Evolution of Plant Parasitism.</title>
        <authorList>
            <person name="Yoshida S."/>
            <person name="Kim S."/>
            <person name="Wafula E.K."/>
            <person name="Tanskanen J."/>
            <person name="Kim Y.M."/>
            <person name="Honaas L."/>
            <person name="Yang Z."/>
            <person name="Spallek T."/>
            <person name="Conn C.E."/>
            <person name="Ichihashi Y."/>
            <person name="Cheong K."/>
            <person name="Cui S."/>
            <person name="Der J.P."/>
            <person name="Gundlach H."/>
            <person name="Jiao Y."/>
            <person name="Hori C."/>
            <person name="Ishida J.K."/>
            <person name="Kasahara H."/>
            <person name="Kiba T."/>
            <person name="Kim M.S."/>
            <person name="Koo N."/>
            <person name="Laohavisit A."/>
            <person name="Lee Y.H."/>
            <person name="Lumba S."/>
            <person name="McCourt P."/>
            <person name="Mortimer J.C."/>
            <person name="Mutuku J.M."/>
            <person name="Nomura T."/>
            <person name="Sasaki-Sekimoto Y."/>
            <person name="Seto Y."/>
            <person name="Wang Y."/>
            <person name="Wakatake T."/>
            <person name="Sakakibara H."/>
            <person name="Demura T."/>
            <person name="Yamaguchi S."/>
            <person name="Yoneyama K."/>
            <person name="Manabe R.I."/>
            <person name="Nelson D.C."/>
            <person name="Schulman A.H."/>
            <person name="Timko M.P."/>
            <person name="dePamphilis C.W."/>
            <person name="Choi D."/>
            <person name="Shirasu K."/>
        </authorList>
    </citation>
    <scope>NUCLEOTIDE SEQUENCE [LARGE SCALE GENOMIC DNA]</scope>
    <source>
        <strain evidence="3">cv. UVA1</strain>
    </source>
</reference>
<dbReference type="Proteomes" id="UP000325081">
    <property type="component" value="Unassembled WGS sequence"/>
</dbReference>
<evidence type="ECO:0000313" key="2">
    <source>
        <dbReference type="EMBL" id="GER51424.1"/>
    </source>
</evidence>
<sequence>MDESTNPVDKSSKETPTIPSTGDSSEVKRDAARCKVRPRSRAWSHFDQILDAKKVVIFRVPTLHGYTPSRYSSVAHQSSVARCSSVGRCSSVQSRSSSSPVVDSHQSSVSRCSSVALLRPRCTSVVAAPPSSLILHRRCSSVRSRSSWSPTHRSSRHTDSACNFTC</sequence>